<gene>
    <name evidence="1" type="ORF">RHSIM_Rhsim04G0141900</name>
</gene>
<reference evidence="1" key="1">
    <citation type="submission" date="2019-11" db="EMBL/GenBank/DDBJ databases">
        <authorList>
            <person name="Liu Y."/>
            <person name="Hou J."/>
            <person name="Li T.-Q."/>
            <person name="Guan C.-H."/>
            <person name="Wu X."/>
            <person name="Wu H.-Z."/>
            <person name="Ling F."/>
            <person name="Zhang R."/>
            <person name="Shi X.-G."/>
            <person name="Ren J.-P."/>
            <person name="Chen E.-F."/>
            <person name="Sun J.-M."/>
        </authorList>
    </citation>
    <scope>NUCLEOTIDE SEQUENCE</scope>
    <source>
        <strain evidence="1">Adult_tree_wgs_1</strain>
        <tissue evidence="1">Leaves</tissue>
    </source>
</reference>
<sequence length="183" mass="20863">MSKRGGAVLQEDVPWRASPSVKPVPKIHHSPVLRLPQTPYSNYALSVMKVSLSLSLYIYIYTHIHTQRRRFNTGRSVRKYPKERRLFACSFVLWEEVEKKGNYDERRTNLFDMESGCCKAIDEEVYFSLLGDKAMAYGSMRRQARIVTNTVGGFGLPKGIQCGKPSSGRLGIYFAISAYSRKL</sequence>
<proteinExistence type="predicted"/>
<dbReference type="GO" id="GO:0009941">
    <property type="term" value="C:chloroplast envelope"/>
    <property type="evidence" value="ECO:0007669"/>
    <property type="project" value="TreeGrafter"/>
</dbReference>
<name>A0A834HB83_RHOSS</name>
<accession>A0A834HB83</accession>
<evidence type="ECO:0000313" key="2">
    <source>
        <dbReference type="Proteomes" id="UP000626092"/>
    </source>
</evidence>
<keyword evidence="2" id="KW-1185">Reference proteome</keyword>
<dbReference type="AlphaFoldDB" id="A0A834HB83"/>
<dbReference type="Proteomes" id="UP000626092">
    <property type="component" value="Unassembled WGS sequence"/>
</dbReference>
<dbReference type="OrthoDB" id="2012141at2759"/>
<organism evidence="1 2">
    <name type="scientific">Rhododendron simsii</name>
    <name type="common">Sims's rhododendron</name>
    <dbReference type="NCBI Taxonomy" id="118357"/>
    <lineage>
        <taxon>Eukaryota</taxon>
        <taxon>Viridiplantae</taxon>
        <taxon>Streptophyta</taxon>
        <taxon>Embryophyta</taxon>
        <taxon>Tracheophyta</taxon>
        <taxon>Spermatophyta</taxon>
        <taxon>Magnoliopsida</taxon>
        <taxon>eudicotyledons</taxon>
        <taxon>Gunneridae</taxon>
        <taxon>Pentapetalae</taxon>
        <taxon>asterids</taxon>
        <taxon>Ericales</taxon>
        <taxon>Ericaceae</taxon>
        <taxon>Ericoideae</taxon>
        <taxon>Rhodoreae</taxon>
        <taxon>Rhododendron</taxon>
    </lineage>
</organism>
<dbReference type="PANTHER" id="PTHR36737:SF1">
    <property type="entry name" value="EXPRESSED PROTEIN"/>
    <property type="match status" value="1"/>
</dbReference>
<comment type="caution">
    <text evidence="1">The sequence shown here is derived from an EMBL/GenBank/DDBJ whole genome shotgun (WGS) entry which is preliminary data.</text>
</comment>
<dbReference type="PANTHER" id="PTHR36737">
    <property type="entry name" value="EXPRESSED PROTEIN"/>
    <property type="match status" value="1"/>
</dbReference>
<dbReference type="EMBL" id="WJXA01000004">
    <property type="protein sequence ID" value="KAF7144940.1"/>
    <property type="molecule type" value="Genomic_DNA"/>
</dbReference>
<protein>
    <submittedName>
        <fullName evidence="1">Uncharacterized protein</fullName>
    </submittedName>
</protein>
<evidence type="ECO:0000313" key="1">
    <source>
        <dbReference type="EMBL" id="KAF7144940.1"/>
    </source>
</evidence>